<organism evidence="3 4">
    <name type="scientific">Pseudolycoriella hygida</name>
    <dbReference type="NCBI Taxonomy" id="35572"/>
    <lineage>
        <taxon>Eukaryota</taxon>
        <taxon>Metazoa</taxon>
        <taxon>Ecdysozoa</taxon>
        <taxon>Arthropoda</taxon>
        <taxon>Hexapoda</taxon>
        <taxon>Insecta</taxon>
        <taxon>Pterygota</taxon>
        <taxon>Neoptera</taxon>
        <taxon>Endopterygota</taxon>
        <taxon>Diptera</taxon>
        <taxon>Nematocera</taxon>
        <taxon>Sciaroidea</taxon>
        <taxon>Sciaridae</taxon>
        <taxon>Pseudolycoriella</taxon>
    </lineage>
</organism>
<dbReference type="GO" id="GO:0008270">
    <property type="term" value="F:zinc ion binding"/>
    <property type="evidence" value="ECO:0007669"/>
    <property type="project" value="UniProtKB-KW"/>
</dbReference>
<dbReference type="PROSITE" id="PS00028">
    <property type="entry name" value="ZINC_FINGER_C2H2_1"/>
    <property type="match status" value="1"/>
</dbReference>
<comment type="caution">
    <text evidence="3">The sequence shown here is derived from an EMBL/GenBank/DDBJ whole genome shotgun (WGS) entry which is preliminary data.</text>
</comment>
<evidence type="ECO:0000313" key="4">
    <source>
        <dbReference type="Proteomes" id="UP001151699"/>
    </source>
</evidence>
<accession>A0A9Q0RWY5</accession>
<gene>
    <name evidence="3" type="ORF">Bhyg_09975</name>
</gene>
<dbReference type="InterPro" id="IPR013087">
    <property type="entry name" value="Znf_C2H2_type"/>
</dbReference>
<dbReference type="EMBL" id="WJQU01000003">
    <property type="protein sequence ID" value="KAJ6637245.1"/>
    <property type="molecule type" value="Genomic_DNA"/>
</dbReference>
<dbReference type="AlphaFoldDB" id="A0A9Q0RWY5"/>
<dbReference type="Proteomes" id="UP001151699">
    <property type="component" value="Chromosome X"/>
</dbReference>
<evidence type="ECO:0000256" key="1">
    <source>
        <dbReference type="PROSITE-ProRule" id="PRU00042"/>
    </source>
</evidence>
<protein>
    <recommendedName>
        <fullName evidence="2">C2H2-type domain-containing protein</fullName>
    </recommendedName>
</protein>
<feature type="domain" description="C2H2-type" evidence="2">
    <location>
        <begin position="192"/>
        <end position="220"/>
    </location>
</feature>
<dbReference type="PROSITE" id="PS50157">
    <property type="entry name" value="ZINC_FINGER_C2H2_2"/>
    <property type="match status" value="1"/>
</dbReference>
<dbReference type="OrthoDB" id="7769740at2759"/>
<evidence type="ECO:0000313" key="3">
    <source>
        <dbReference type="EMBL" id="KAJ6637245.1"/>
    </source>
</evidence>
<keyword evidence="4" id="KW-1185">Reference proteome</keyword>
<sequence length="321" mass="36559">MQAVAKRYKEKLELYCDNIDPYVLHLIKSLQPSNDESFHFSLNLDPSNCSRDPQDLPDITTHHIVSYLMLTKCPYTGEKKGEKTIELDNGTVLQICVQKLDAISIVLGEILLETGEYLKPWFVCFPCGYVLCAHCTLCHYDETCKHVGLLLYSVNKVKVNEGMLDSNVSATNQIDTIDLTDGEQIDKPSRLYVCGICSDQFENKEDFKEHCNVMHQLHQIVPVEPQTVRRKRKNRNEDNSYVCASNSQIQIVNAESIEMYHDNEMSSAPEFVDAEHLICDEANVEYGPIVIFNQNEMIGDNTNVVNLDQNSELIVIEDEDD</sequence>
<proteinExistence type="predicted"/>
<evidence type="ECO:0000259" key="2">
    <source>
        <dbReference type="PROSITE" id="PS50157"/>
    </source>
</evidence>
<keyword evidence="1" id="KW-0863">Zinc-finger</keyword>
<reference evidence="3" key="1">
    <citation type="submission" date="2022-07" db="EMBL/GenBank/DDBJ databases">
        <authorList>
            <person name="Trinca V."/>
            <person name="Uliana J.V.C."/>
            <person name="Torres T.T."/>
            <person name="Ward R.J."/>
            <person name="Monesi N."/>
        </authorList>
    </citation>
    <scope>NUCLEOTIDE SEQUENCE</scope>
    <source>
        <strain evidence="3">HSMRA1968</strain>
        <tissue evidence="3">Whole embryos</tissue>
    </source>
</reference>
<keyword evidence="1" id="KW-0862">Zinc</keyword>
<keyword evidence="1" id="KW-0479">Metal-binding</keyword>
<name>A0A9Q0RWY5_9DIPT</name>